<keyword evidence="2" id="KW-1185">Reference proteome</keyword>
<dbReference type="EMBL" id="JABWUV010000002">
    <property type="protein sequence ID" value="KAF6379122.1"/>
    <property type="molecule type" value="Genomic_DNA"/>
</dbReference>
<gene>
    <name evidence="1" type="ORF">mMyoMyo1_009953</name>
</gene>
<comment type="caution">
    <text evidence="1">The sequence shown here is derived from an EMBL/GenBank/DDBJ whole genome shotgun (WGS) entry which is preliminary data.</text>
</comment>
<evidence type="ECO:0000313" key="1">
    <source>
        <dbReference type="EMBL" id="KAF6379122.1"/>
    </source>
</evidence>
<reference evidence="1 2" key="1">
    <citation type="journal article" date="2020" name="Nature">
        <title>Six reference-quality genomes reveal evolution of bat adaptations.</title>
        <authorList>
            <person name="Jebb D."/>
            <person name="Huang Z."/>
            <person name="Pippel M."/>
            <person name="Hughes G.M."/>
            <person name="Lavrichenko K."/>
            <person name="Devanna P."/>
            <person name="Winkler S."/>
            <person name="Jermiin L.S."/>
            <person name="Skirmuntt E.C."/>
            <person name="Katzourakis A."/>
            <person name="Burkitt-Gray L."/>
            <person name="Ray D.A."/>
            <person name="Sullivan K.A.M."/>
            <person name="Roscito J.G."/>
            <person name="Kirilenko B.M."/>
            <person name="Davalos L.M."/>
            <person name="Corthals A.P."/>
            <person name="Power M.L."/>
            <person name="Jones G."/>
            <person name="Ransome R.D."/>
            <person name="Dechmann D.K.N."/>
            <person name="Locatelli A.G."/>
            <person name="Puechmaille S.J."/>
            <person name="Fedrigo O."/>
            <person name="Jarvis E.D."/>
            <person name="Hiller M."/>
            <person name="Vernes S.C."/>
            <person name="Myers E.W."/>
            <person name="Teeling E.C."/>
        </authorList>
    </citation>
    <scope>NUCLEOTIDE SEQUENCE [LARGE SCALE GENOMIC DNA]</scope>
    <source>
        <strain evidence="1">MMyoMyo1</strain>
        <tissue evidence="1">Flight muscle</tissue>
    </source>
</reference>
<sequence>MNDLLEESQNSWKVIILMVMVYYKERLQSKIEQRKNGRGQSPGKEPNMELLLPSSGGVHICYFCGTDVRQYTCSIANQGSSLGTTYASVIILNFSFYRTVRNKCLFFKPSSLLVFCYRGSN</sequence>
<dbReference type="Proteomes" id="UP000527355">
    <property type="component" value="Unassembled WGS sequence"/>
</dbReference>
<dbReference type="AlphaFoldDB" id="A0A7J7ZXT7"/>
<organism evidence="1 2">
    <name type="scientific">Myotis myotis</name>
    <name type="common">Greater mouse-eared bat</name>
    <name type="synonym">Vespertilio myotis</name>
    <dbReference type="NCBI Taxonomy" id="51298"/>
    <lineage>
        <taxon>Eukaryota</taxon>
        <taxon>Metazoa</taxon>
        <taxon>Chordata</taxon>
        <taxon>Craniata</taxon>
        <taxon>Vertebrata</taxon>
        <taxon>Euteleostomi</taxon>
        <taxon>Mammalia</taxon>
        <taxon>Eutheria</taxon>
        <taxon>Laurasiatheria</taxon>
        <taxon>Chiroptera</taxon>
        <taxon>Yangochiroptera</taxon>
        <taxon>Vespertilionidae</taxon>
        <taxon>Myotis</taxon>
    </lineage>
</organism>
<accession>A0A7J7ZXT7</accession>
<evidence type="ECO:0000313" key="2">
    <source>
        <dbReference type="Proteomes" id="UP000527355"/>
    </source>
</evidence>
<protein>
    <submittedName>
        <fullName evidence="1">Uncharacterized protein</fullName>
    </submittedName>
</protein>
<name>A0A7J7ZXT7_MYOMY</name>
<proteinExistence type="predicted"/>